<protein>
    <submittedName>
        <fullName evidence="6">Manganese efflux pump</fullName>
    </submittedName>
</protein>
<evidence type="ECO:0000256" key="3">
    <source>
        <dbReference type="ARBA" id="ARBA00022989"/>
    </source>
</evidence>
<evidence type="ECO:0000313" key="6">
    <source>
        <dbReference type="EMBL" id="MBD3921966.1"/>
    </source>
</evidence>
<organism evidence="6 7">
    <name type="scientific">Paenibacillus terricola</name>
    <dbReference type="NCBI Taxonomy" id="2763503"/>
    <lineage>
        <taxon>Bacteria</taxon>
        <taxon>Bacillati</taxon>
        <taxon>Bacillota</taxon>
        <taxon>Bacilli</taxon>
        <taxon>Bacillales</taxon>
        <taxon>Paenibacillaceae</taxon>
        <taxon>Paenibacillus</taxon>
    </lineage>
</organism>
<sequence length="190" mass="20104">MHWLTITMIGIAANLDNLGIGMTYGVRKVRVPLVSNAVIALMSMIATCLSMLLGYYLSGLLPAYWGNLIGGLMIIVLGVWGLVGSLRKRSDTIAQIADDKDKNKDQVISWIESISLGFALSVNCIASSLGAGASGVSPWFTALSVGVFSLASIEIGGRLGVRIAHSWVGKYAELLGCLLLIAIGCYEVVV</sequence>
<name>A0ABR8N3X3_9BACL</name>
<dbReference type="RefSeq" id="WP_191206263.1">
    <property type="nucleotide sequence ID" value="NZ_JACXZA010000007.1"/>
</dbReference>
<reference evidence="6 7" key="1">
    <citation type="submission" date="2020-09" db="EMBL/GenBank/DDBJ databases">
        <title>Paenibacillus sp. strain PR3 16S rRNA gene Genome sequencing and assembly.</title>
        <authorList>
            <person name="Kim J."/>
        </authorList>
    </citation>
    <scope>NUCLEOTIDE SEQUENCE [LARGE SCALE GENOMIC DNA]</scope>
    <source>
        <strain evidence="6 7">PR3</strain>
    </source>
</reference>
<gene>
    <name evidence="6" type="ORF">H8B09_24605</name>
</gene>
<comment type="caution">
    <text evidence="6">The sequence shown here is derived from an EMBL/GenBank/DDBJ whole genome shotgun (WGS) entry which is preliminary data.</text>
</comment>
<keyword evidence="2 5" id="KW-0812">Transmembrane</keyword>
<evidence type="ECO:0000313" key="7">
    <source>
        <dbReference type="Proteomes" id="UP000609346"/>
    </source>
</evidence>
<dbReference type="Pfam" id="PF02659">
    <property type="entry name" value="Mntp"/>
    <property type="match status" value="2"/>
</dbReference>
<feature type="transmembrane region" description="Helical" evidence="5">
    <location>
        <begin position="139"/>
        <end position="159"/>
    </location>
</feature>
<dbReference type="Proteomes" id="UP000609346">
    <property type="component" value="Unassembled WGS sequence"/>
</dbReference>
<feature type="transmembrane region" description="Helical" evidence="5">
    <location>
        <begin position="33"/>
        <end position="57"/>
    </location>
</feature>
<evidence type="ECO:0000256" key="5">
    <source>
        <dbReference type="SAM" id="Phobius"/>
    </source>
</evidence>
<evidence type="ECO:0000256" key="4">
    <source>
        <dbReference type="ARBA" id="ARBA00023136"/>
    </source>
</evidence>
<accession>A0ABR8N3X3</accession>
<keyword evidence="3 5" id="KW-1133">Transmembrane helix</keyword>
<keyword evidence="7" id="KW-1185">Reference proteome</keyword>
<evidence type="ECO:0000256" key="1">
    <source>
        <dbReference type="ARBA" id="ARBA00022475"/>
    </source>
</evidence>
<feature type="transmembrane region" description="Helical" evidence="5">
    <location>
        <begin position="107"/>
        <end position="133"/>
    </location>
</feature>
<evidence type="ECO:0000256" key="2">
    <source>
        <dbReference type="ARBA" id="ARBA00022692"/>
    </source>
</evidence>
<proteinExistence type="predicted"/>
<dbReference type="PANTHER" id="PTHR35529:SF2">
    <property type="entry name" value="SPORULATION PROTEIN YTAF-RELATED"/>
    <property type="match status" value="1"/>
</dbReference>
<dbReference type="InterPro" id="IPR003810">
    <property type="entry name" value="Mntp/YtaF"/>
</dbReference>
<keyword evidence="4 5" id="KW-0472">Membrane</keyword>
<dbReference type="EMBL" id="JACXZA010000007">
    <property type="protein sequence ID" value="MBD3921966.1"/>
    <property type="molecule type" value="Genomic_DNA"/>
</dbReference>
<dbReference type="PANTHER" id="PTHR35529">
    <property type="entry name" value="MANGANESE EFFLUX PUMP MNTP-RELATED"/>
    <property type="match status" value="1"/>
</dbReference>
<keyword evidence="1" id="KW-1003">Cell membrane</keyword>
<feature type="transmembrane region" description="Helical" evidence="5">
    <location>
        <begin position="63"/>
        <end position="86"/>
    </location>
</feature>